<evidence type="ECO:0000313" key="2">
    <source>
        <dbReference type="EMBL" id="KAE8370512.1"/>
    </source>
</evidence>
<keyword evidence="1" id="KW-1133">Transmembrane helix</keyword>
<dbReference type="RefSeq" id="XP_031933593.1">
    <property type="nucleotide sequence ID" value="XM_032071493.1"/>
</dbReference>
<feature type="transmembrane region" description="Helical" evidence="1">
    <location>
        <begin position="69"/>
        <end position="88"/>
    </location>
</feature>
<organism evidence="2 3">
    <name type="scientific">Aspergillus caelatus</name>
    <dbReference type="NCBI Taxonomy" id="61420"/>
    <lineage>
        <taxon>Eukaryota</taxon>
        <taxon>Fungi</taxon>
        <taxon>Dikarya</taxon>
        <taxon>Ascomycota</taxon>
        <taxon>Pezizomycotina</taxon>
        <taxon>Eurotiomycetes</taxon>
        <taxon>Eurotiomycetidae</taxon>
        <taxon>Eurotiales</taxon>
        <taxon>Aspergillaceae</taxon>
        <taxon>Aspergillus</taxon>
        <taxon>Aspergillus subgen. Circumdati</taxon>
    </lineage>
</organism>
<feature type="transmembrane region" description="Helical" evidence="1">
    <location>
        <begin position="131"/>
        <end position="151"/>
    </location>
</feature>
<feature type="transmembrane region" description="Helical" evidence="1">
    <location>
        <begin position="163"/>
        <end position="184"/>
    </location>
</feature>
<evidence type="ECO:0000313" key="3">
    <source>
        <dbReference type="Proteomes" id="UP000326268"/>
    </source>
</evidence>
<sequence>MEHARLIPTGTGFLLVLVLNVYVFQHILSWATRWITTPYQQPLGHVYEDQDGKSTQQAIEQAGKQTLRLANLVIATVTMAILGLRMGLAIPHMEFSANAAYWMEFGIWKICVFIQSIAFNVPFSPTEHFAVSWRIGPSSLVALLICLAQGYADFHSGHARSVYITPTGAQAAISVALSLLSSMIPRRPNVFHKGIIVDRQFTTSLLGWVSFSWIEPVLRESEHSKSLAIDDLLELDNSTREETAYRVWKRMAAKRSLLSSWDLWRSIFQSHGRALLSQTMITILVSFLSFGPQIALWQILKLLEARMSGQNSICFGSQFLASVCL</sequence>
<protein>
    <submittedName>
        <fullName evidence="2">Uncharacterized protein</fullName>
    </submittedName>
</protein>
<accession>A0A5N7AKU5</accession>
<feature type="transmembrane region" description="Helical" evidence="1">
    <location>
        <begin position="275"/>
        <end position="300"/>
    </location>
</feature>
<name>A0A5N7AKU5_9EURO</name>
<proteinExistence type="predicted"/>
<feature type="transmembrane region" description="Helical" evidence="1">
    <location>
        <begin position="6"/>
        <end position="24"/>
    </location>
</feature>
<keyword evidence="1" id="KW-0472">Membrane</keyword>
<dbReference type="Proteomes" id="UP000326268">
    <property type="component" value="Unassembled WGS sequence"/>
</dbReference>
<dbReference type="GeneID" id="43655939"/>
<keyword evidence="3" id="KW-1185">Reference proteome</keyword>
<feature type="transmembrane region" description="Helical" evidence="1">
    <location>
        <begin position="100"/>
        <end position="119"/>
    </location>
</feature>
<evidence type="ECO:0000256" key="1">
    <source>
        <dbReference type="SAM" id="Phobius"/>
    </source>
</evidence>
<dbReference type="EMBL" id="ML737565">
    <property type="protein sequence ID" value="KAE8370512.1"/>
    <property type="molecule type" value="Genomic_DNA"/>
</dbReference>
<gene>
    <name evidence="2" type="ORF">BDV27DRAFT_152105</name>
</gene>
<dbReference type="AlphaFoldDB" id="A0A5N7AKU5"/>
<keyword evidence="1" id="KW-0812">Transmembrane</keyword>
<reference evidence="2 3" key="1">
    <citation type="submission" date="2019-04" db="EMBL/GenBank/DDBJ databases">
        <title>Friends and foes A comparative genomics studyof 23 Aspergillus species from section Flavi.</title>
        <authorList>
            <consortium name="DOE Joint Genome Institute"/>
            <person name="Kjaerbolling I."/>
            <person name="Vesth T."/>
            <person name="Frisvad J.C."/>
            <person name="Nybo J.L."/>
            <person name="Theobald S."/>
            <person name="Kildgaard S."/>
            <person name="Isbrandt T."/>
            <person name="Kuo A."/>
            <person name="Sato A."/>
            <person name="Lyhne E.K."/>
            <person name="Kogle M.E."/>
            <person name="Wiebenga A."/>
            <person name="Kun R.S."/>
            <person name="Lubbers R.J."/>
            <person name="Makela M.R."/>
            <person name="Barry K."/>
            <person name="Chovatia M."/>
            <person name="Clum A."/>
            <person name="Daum C."/>
            <person name="Haridas S."/>
            <person name="He G."/>
            <person name="LaButti K."/>
            <person name="Lipzen A."/>
            <person name="Mondo S."/>
            <person name="Riley R."/>
            <person name="Salamov A."/>
            <person name="Simmons B.A."/>
            <person name="Magnuson J.K."/>
            <person name="Henrissat B."/>
            <person name="Mortensen U.H."/>
            <person name="Larsen T.O."/>
            <person name="Devries R.P."/>
            <person name="Grigoriev I.V."/>
            <person name="Machida M."/>
            <person name="Baker S.E."/>
            <person name="Andersen M.R."/>
        </authorList>
    </citation>
    <scope>NUCLEOTIDE SEQUENCE [LARGE SCALE GENOMIC DNA]</scope>
    <source>
        <strain evidence="2 3">CBS 763.97</strain>
    </source>
</reference>
<dbReference type="OrthoDB" id="6500128at2759"/>